<proteinExistence type="predicted"/>
<accession>A0A3M7Q558</accession>
<dbReference type="EMBL" id="REGN01007339">
    <property type="protein sequence ID" value="RNA06586.1"/>
    <property type="molecule type" value="Genomic_DNA"/>
</dbReference>
<name>A0A3M7Q558_BRAPC</name>
<reference evidence="1 2" key="1">
    <citation type="journal article" date="2018" name="Sci. Rep.">
        <title>Genomic signatures of local adaptation to the degree of environmental predictability in rotifers.</title>
        <authorList>
            <person name="Franch-Gras L."/>
            <person name="Hahn C."/>
            <person name="Garcia-Roger E.M."/>
            <person name="Carmona M.J."/>
            <person name="Serra M."/>
            <person name="Gomez A."/>
        </authorList>
    </citation>
    <scope>NUCLEOTIDE SEQUENCE [LARGE SCALE GENOMIC DNA]</scope>
    <source>
        <strain evidence="1">HYR1</strain>
    </source>
</reference>
<gene>
    <name evidence="1" type="ORF">BpHYR1_007469</name>
</gene>
<organism evidence="1 2">
    <name type="scientific">Brachionus plicatilis</name>
    <name type="common">Marine rotifer</name>
    <name type="synonym">Brachionus muelleri</name>
    <dbReference type="NCBI Taxonomy" id="10195"/>
    <lineage>
        <taxon>Eukaryota</taxon>
        <taxon>Metazoa</taxon>
        <taxon>Spiralia</taxon>
        <taxon>Gnathifera</taxon>
        <taxon>Rotifera</taxon>
        <taxon>Eurotatoria</taxon>
        <taxon>Monogononta</taxon>
        <taxon>Pseudotrocha</taxon>
        <taxon>Ploima</taxon>
        <taxon>Brachionidae</taxon>
        <taxon>Brachionus</taxon>
    </lineage>
</organism>
<keyword evidence="2" id="KW-1185">Reference proteome</keyword>
<protein>
    <submittedName>
        <fullName evidence="1">Uncharacterized protein</fullName>
    </submittedName>
</protein>
<dbReference type="AlphaFoldDB" id="A0A3M7Q558"/>
<dbReference type="Proteomes" id="UP000276133">
    <property type="component" value="Unassembled WGS sequence"/>
</dbReference>
<sequence>MQKAWRKCKQKQIKAMKLFLNFDSNRNGLKDIYVKRFLKDYQMNNARDSFNFHRGIQIVFLNFVSYRKQFQKNLDKPQLQNSSYSELFK</sequence>
<evidence type="ECO:0000313" key="2">
    <source>
        <dbReference type="Proteomes" id="UP000276133"/>
    </source>
</evidence>
<comment type="caution">
    <text evidence="1">The sequence shown here is derived from an EMBL/GenBank/DDBJ whole genome shotgun (WGS) entry which is preliminary data.</text>
</comment>
<evidence type="ECO:0000313" key="1">
    <source>
        <dbReference type="EMBL" id="RNA06586.1"/>
    </source>
</evidence>